<evidence type="ECO:0000313" key="1">
    <source>
        <dbReference type="EMBL" id="TFK97532.1"/>
    </source>
</evidence>
<organism evidence="1 2">
    <name type="scientific">Pterulicium gracile</name>
    <dbReference type="NCBI Taxonomy" id="1884261"/>
    <lineage>
        <taxon>Eukaryota</taxon>
        <taxon>Fungi</taxon>
        <taxon>Dikarya</taxon>
        <taxon>Basidiomycota</taxon>
        <taxon>Agaricomycotina</taxon>
        <taxon>Agaricomycetes</taxon>
        <taxon>Agaricomycetidae</taxon>
        <taxon>Agaricales</taxon>
        <taxon>Pleurotineae</taxon>
        <taxon>Pterulaceae</taxon>
        <taxon>Pterulicium</taxon>
    </lineage>
</organism>
<reference evidence="1 2" key="1">
    <citation type="journal article" date="2019" name="Nat. Ecol. Evol.">
        <title>Megaphylogeny resolves global patterns of mushroom evolution.</title>
        <authorList>
            <person name="Varga T."/>
            <person name="Krizsan K."/>
            <person name="Foldi C."/>
            <person name="Dima B."/>
            <person name="Sanchez-Garcia M."/>
            <person name="Sanchez-Ramirez S."/>
            <person name="Szollosi G.J."/>
            <person name="Szarkandi J.G."/>
            <person name="Papp V."/>
            <person name="Albert L."/>
            <person name="Andreopoulos W."/>
            <person name="Angelini C."/>
            <person name="Antonin V."/>
            <person name="Barry K.W."/>
            <person name="Bougher N.L."/>
            <person name="Buchanan P."/>
            <person name="Buyck B."/>
            <person name="Bense V."/>
            <person name="Catcheside P."/>
            <person name="Chovatia M."/>
            <person name="Cooper J."/>
            <person name="Damon W."/>
            <person name="Desjardin D."/>
            <person name="Finy P."/>
            <person name="Geml J."/>
            <person name="Haridas S."/>
            <person name="Hughes K."/>
            <person name="Justo A."/>
            <person name="Karasinski D."/>
            <person name="Kautmanova I."/>
            <person name="Kiss B."/>
            <person name="Kocsube S."/>
            <person name="Kotiranta H."/>
            <person name="LaButti K.M."/>
            <person name="Lechner B.E."/>
            <person name="Liimatainen K."/>
            <person name="Lipzen A."/>
            <person name="Lukacs Z."/>
            <person name="Mihaltcheva S."/>
            <person name="Morgado L.N."/>
            <person name="Niskanen T."/>
            <person name="Noordeloos M.E."/>
            <person name="Ohm R.A."/>
            <person name="Ortiz-Santana B."/>
            <person name="Ovrebo C."/>
            <person name="Racz N."/>
            <person name="Riley R."/>
            <person name="Savchenko A."/>
            <person name="Shiryaev A."/>
            <person name="Soop K."/>
            <person name="Spirin V."/>
            <person name="Szebenyi C."/>
            <person name="Tomsovsky M."/>
            <person name="Tulloss R.E."/>
            <person name="Uehling J."/>
            <person name="Grigoriev I.V."/>
            <person name="Vagvolgyi C."/>
            <person name="Papp T."/>
            <person name="Martin F.M."/>
            <person name="Miettinen O."/>
            <person name="Hibbett D.S."/>
            <person name="Nagy L.G."/>
        </authorList>
    </citation>
    <scope>NUCLEOTIDE SEQUENCE [LARGE SCALE GENOMIC DNA]</scope>
    <source>
        <strain evidence="1 2">CBS 309.79</strain>
    </source>
</reference>
<proteinExistence type="predicted"/>
<accession>A0A5C3Q6C1</accession>
<keyword evidence="2" id="KW-1185">Reference proteome</keyword>
<dbReference type="EMBL" id="ML178846">
    <property type="protein sequence ID" value="TFK97532.1"/>
    <property type="molecule type" value="Genomic_DNA"/>
</dbReference>
<name>A0A5C3Q6C1_9AGAR</name>
<protein>
    <submittedName>
        <fullName evidence="1">Uncharacterized protein</fullName>
    </submittedName>
</protein>
<dbReference type="Proteomes" id="UP000305067">
    <property type="component" value="Unassembled WGS sequence"/>
</dbReference>
<sequence length="160" mass="18187">MPRISSFLSPKLLPRSMLTCETPADINALVLRFPCNLDNMYSSILELIKARTPQILCMLFLLLVAKETVGAQAMLQYIACEDWNKGELADHVPFLAKSVLALCRGLVVLKREFVYEDDLIDHPLFDNIFQLSHLTIREHLKQYYSCKTPGMICKAAQQVV</sequence>
<dbReference type="OrthoDB" id="7464126at2759"/>
<evidence type="ECO:0000313" key="2">
    <source>
        <dbReference type="Proteomes" id="UP000305067"/>
    </source>
</evidence>
<gene>
    <name evidence="1" type="ORF">BDV98DRAFT_257788</name>
</gene>
<dbReference type="AlphaFoldDB" id="A0A5C3Q6C1"/>